<name>A0A085NJ11_9BILA</name>
<sequence>RLRSLTASEQCFIVDESNYIDRCVGKVGKSQSESCSERRAYIPLLDPGVGHMPAQVGVQRPSGDLARGRRGSPVTSQILTSLPGKNTRRKHAAPAGWSWTCNRRHNLLTNIFLKALLRFVAVRA</sequence>
<organism evidence="1">
    <name type="scientific">Trichuris suis</name>
    <name type="common">pig whipworm</name>
    <dbReference type="NCBI Taxonomy" id="68888"/>
    <lineage>
        <taxon>Eukaryota</taxon>
        <taxon>Metazoa</taxon>
        <taxon>Ecdysozoa</taxon>
        <taxon>Nematoda</taxon>
        <taxon>Enoplea</taxon>
        <taxon>Dorylaimia</taxon>
        <taxon>Trichinellida</taxon>
        <taxon>Trichuridae</taxon>
        <taxon>Trichuris</taxon>
    </lineage>
</organism>
<gene>
    <name evidence="1" type="ORF">M514_18329</name>
</gene>
<accession>A0A085NJ11</accession>
<proteinExistence type="predicted"/>
<dbReference type="EMBL" id="KL367495">
    <property type="protein sequence ID" value="KFD69457.1"/>
    <property type="molecule type" value="Genomic_DNA"/>
</dbReference>
<dbReference type="Proteomes" id="UP000030758">
    <property type="component" value="Unassembled WGS sequence"/>
</dbReference>
<protein>
    <submittedName>
        <fullName evidence="1">Uncharacterized protein</fullName>
    </submittedName>
</protein>
<dbReference type="AlphaFoldDB" id="A0A085NJ11"/>
<evidence type="ECO:0000313" key="1">
    <source>
        <dbReference type="EMBL" id="KFD69457.1"/>
    </source>
</evidence>
<reference evidence="1" key="1">
    <citation type="journal article" date="2014" name="Nat. Genet.">
        <title>Genome and transcriptome of the porcine whipworm Trichuris suis.</title>
        <authorList>
            <person name="Jex A.R."/>
            <person name="Nejsum P."/>
            <person name="Schwarz E.M."/>
            <person name="Hu L."/>
            <person name="Young N.D."/>
            <person name="Hall R.S."/>
            <person name="Korhonen P.K."/>
            <person name="Liao S."/>
            <person name="Thamsborg S."/>
            <person name="Xia J."/>
            <person name="Xu P."/>
            <person name="Wang S."/>
            <person name="Scheerlinck J.P."/>
            <person name="Hofmann A."/>
            <person name="Sternberg P.W."/>
            <person name="Wang J."/>
            <person name="Gasser R.B."/>
        </authorList>
    </citation>
    <scope>NUCLEOTIDE SEQUENCE [LARGE SCALE GENOMIC DNA]</scope>
    <source>
        <strain evidence="1">DCEP-RM93F</strain>
    </source>
</reference>
<feature type="non-terminal residue" evidence="1">
    <location>
        <position position="1"/>
    </location>
</feature>